<dbReference type="Proteomes" id="UP000540506">
    <property type="component" value="Unassembled WGS sequence"/>
</dbReference>
<dbReference type="EMBL" id="JACHJV010000001">
    <property type="protein sequence ID" value="MBB4927472.1"/>
    <property type="molecule type" value="Genomic_DNA"/>
</dbReference>
<reference evidence="1 2" key="1">
    <citation type="submission" date="2020-08" db="EMBL/GenBank/DDBJ databases">
        <title>Sequencing the genomes of 1000 actinobacteria strains.</title>
        <authorList>
            <person name="Klenk H.-P."/>
        </authorList>
    </citation>
    <scope>NUCLEOTIDE SEQUENCE [LARGE SCALE GENOMIC DNA]</scope>
    <source>
        <strain evidence="1 2">DSM 41654</strain>
    </source>
</reference>
<sequence>MLAVQPASGHHPWLDDADRFVAITAAFLG</sequence>
<accession>A0A7W7R8P9</accession>
<dbReference type="AlphaFoldDB" id="A0A7W7R8P9"/>
<evidence type="ECO:0000313" key="1">
    <source>
        <dbReference type="EMBL" id="MBB4927472.1"/>
    </source>
</evidence>
<keyword evidence="2" id="KW-1185">Reference proteome</keyword>
<proteinExistence type="predicted"/>
<comment type="caution">
    <text evidence="1">The sequence shown here is derived from an EMBL/GenBank/DDBJ whole genome shotgun (WGS) entry which is preliminary data.</text>
</comment>
<protein>
    <submittedName>
        <fullName evidence="1">Pimeloyl-ACP methyl ester carboxylesterase</fullName>
    </submittedName>
</protein>
<gene>
    <name evidence="1" type="ORF">FHR34_006465</name>
</gene>
<organism evidence="1 2">
    <name type="scientific">Kitasatospora kifunensis</name>
    <name type="common">Streptomyces kifunensis</name>
    <dbReference type="NCBI Taxonomy" id="58351"/>
    <lineage>
        <taxon>Bacteria</taxon>
        <taxon>Bacillati</taxon>
        <taxon>Actinomycetota</taxon>
        <taxon>Actinomycetes</taxon>
        <taxon>Kitasatosporales</taxon>
        <taxon>Streptomycetaceae</taxon>
        <taxon>Kitasatospora</taxon>
    </lineage>
</organism>
<name>A0A7W7R8P9_KITKI</name>
<evidence type="ECO:0000313" key="2">
    <source>
        <dbReference type="Proteomes" id="UP000540506"/>
    </source>
</evidence>